<evidence type="ECO:0000256" key="5">
    <source>
        <dbReference type="HAMAP-Rule" id="MF_00532"/>
    </source>
</evidence>
<comment type="similarity">
    <text evidence="1 5">Belongs to the universal ribosomal protein uS9 family.</text>
</comment>
<accession>A0A1G1Z5D8</accession>
<sequence length="139" mass="16023">MKSQPKGKYFEAVGRRKTAIARVRYYPGAEKLVGKNGIKINGRDYENYFPSLRYRNSILAPLRTLKVDEGYIEVRVQGGGIMAQSEAILMGIARAMVKFSEGYKKVLRASGHLTRDSRMVERKKYGLRKARRAHQWKKR</sequence>
<dbReference type="GO" id="GO:0006412">
    <property type="term" value="P:translation"/>
    <property type="evidence" value="ECO:0007669"/>
    <property type="project" value="UniProtKB-UniRule"/>
</dbReference>
<dbReference type="EMBL" id="MHIY01000014">
    <property type="protein sequence ID" value="OGY59848.1"/>
    <property type="molecule type" value="Genomic_DNA"/>
</dbReference>
<dbReference type="NCBIfam" id="NF001099">
    <property type="entry name" value="PRK00132.1"/>
    <property type="match status" value="1"/>
</dbReference>
<proteinExistence type="inferred from homology"/>
<dbReference type="Pfam" id="PF00380">
    <property type="entry name" value="Ribosomal_S9"/>
    <property type="match status" value="1"/>
</dbReference>
<dbReference type="InterPro" id="IPR014721">
    <property type="entry name" value="Ribsml_uS5_D2-typ_fold_subgr"/>
</dbReference>
<dbReference type="GO" id="GO:0003735">
    <property type="term" value="F:structural constituent of ribosome"/>
    <property type="evidence" value="ECO:0007669"/>
    <property type="project" value="InterPro"/>
</dbReference>
<dbReference type="InterPro" id="IPR000754">
    <property type="entry name" value="Ribosomal_uS9"/>
</dbReference>
<dbReference type="PANTHER" id="PTHR21569">
    <property type="entry name" value="RIBOSOMAL PROTEIN S9"/>
    <property type="match status" value="1"/>
</dbReference>
<dbReference type="GO" id="GO:0005737">
    <property type="term" value="C:cytoplasm"/>
    <property type="evidence" value="ECO:0007669"/>
    <property type="project" value="UniProtKB-ARBA"/>
</dbReference>
<dbReference type="InterPro" id="IPR023035">
    <property type="entry name" value="Ribosomal_uS9_bac/plastid"/>
</dbReference>
<evidence type="ECO:0000256" key="3">
    <source>
        <dbReference type="ARBA" id="ARBA00023274"/>
    </source>
</evidence>
<evidence type="ECO:0000256" key="4">
    <source>
        <dbReference type="ARBA" id="ARBA00035259"/>
    </source>
</evidence>
<dbReference type="GO" id="GO:0015935">
    <property type="term" value="C:small ribosomal subunit"/>
    <property type="evidence" value="ECO:0007669"/>
    <property type="project" value="TreeGrafter"/>
</dbReference>
<dbReference type="SUPFAM" id="SSF54211">
    <property type="entry name" value="Ribosomal protein S5 domain 2-like"/>
    <property type="match status" value="1"/>
</dbReference>
<protein>
    <recommendedName>
        <fullName evidence="4 5">Small ribosomal subunit protein uS9</fullName>
    </recommendedName>
</protein>
<keyword evidence="2 5" id="KW-0689">Ribosomal protein</keyword>
<evidence type="ECO:0000256" key="1">
    <source>
        <dbReference type="ARBA" id="ARBA00005251"/>
    </source>
</evidence>
<dbReference type="PANTHER" id="PTHR21569:SF1">
    <property type="entry name" value="SMALL RIBOSOMAL SUBUNIT PROTEIN US9M"/>
    <property type="match status" value="1"/>
</dbReference>
<dbReference type="AlphaFoldDB" id="A0A1G1Z5D8"/>
<gene>
    <name evidence="5" type="primary">rpsI</name>
    <name evidence="6" type="ORF">A3B23_00315</name>
</gene>
<dbReference type="InterPro" id="IPR020568">
    <property type="entry name" value="Ribosomal_Su5_D2-typ_SF"/>
</dbReference>
<comment type="caution">
    <text evidence="6">The sequence shown here is derived from an EMBL/GenBank/DDBJ whole genome shotgun (WGS) entry which is preliminary data.</text>
</comment>
<name>A0A1G1Z5D8_9BACT</name>
<dbReference type="Proteomes" id="UP000178744">
    <property type="component" value="Unassembled WGS sequence"/>
</dbReference>
<reference evidence="6 7" key="1">
    <citation type="journal article" date="2016" name="Nat. Commun.">
        <title>Thousands of microbial genomes shed light on interconnected biogeochemical processes in an aquifer system.</title>
        <authorList>
            <person name="Anantharaman K."/>
            <person name="Brown C.T."/>
            <person name="Hug L.A."/>
            <person name="Sharon I."/>
            <person name="Castelle C.J."/>
            <person name="Probst A.J."/>
            <person name="Thomas B.C."/>
            <person name="Singh A."/>
            <person name="Wilkins M.J."/>
            <person name="Karaoz U."/>
            <person name="Brodie E.L."/>
            <person name="Williams K.H."/>
            <person name="Hubbard S.S."/>
            <person name="Banfield J.F."/>
        </authorList>
    </citation>
    <scope>NUCLEOTIDE SEQUENCE [LARGE SCALE GENOMIC DNA]</scope>
</reference>
<dbReference type="Gene3D" id="3.30.230.10">
    <property type="match status" value="1"/>
</dbReference>
<evidence type="ECO:0000313" key="7">
    <source>
        <dbReference type="Proteomes" id="UP000178744"/>
    </source>
</evidence>
<dbReference type="HAMAP" id="MF_00532_B">
    <property type="entry name" value="Ribosomal_uS9_B"/>
    <property type="match status" value="1"/>
</dbReference>
<dbReference type="GO" id="GO:0003723">
    <property type="term" value="F:RNA binding"/>
    <property type="evidence" value="ECO:0007669"/>
    <property type="project" value="TreeGrafter"/>
</dbReference>
<dbReference type="STRING" id="1797690.A3B23_00315"/>
<keyword evidence="3 5" id="KW-0687">Ribonucleoprotein</keyword>
<evidence type="ECO:0000313" key="6">
    <source>
        <dbReference type="EMBL" id="OGY59848.1"/>
    </source>
</evidence>
<evidence type="ECO:0000256" key="2">
    <source>
        <dbReference type="ARBA" id="ARBA00022980"/>
    </source>
</evidence>
<organism evidence="6 7">
    <name type="scientific">Candidatus Colwellbacteria bacterium RIFCSPLOWO2_01_FULL_48_10</name>
    <dbReference type="NCBI Taxonomy" id="1797690"/>
    <lineage>
        <taxon>Bacteria</taxon>
        <taxon>Candidatus Colwelliibacteriota</taxon>
    </lineage>
</organism>